<dbReference type="Proteomes" id="UP000284842">
    <property type="component" value="Unassembled WGS sequence"/>
</dbReference>
<accession>A0A409WSG6</accession>
<dbReference type="InParanoid" id="A0A409WSG6"/>
<dbReference type="OrthoDB" id="3365472at2759"/>
<sequence length="416" mass="46126">MDFDASWCPTCDRQIQPKRYTITTTTQQMSPTKKGAKRQIKKPILKQKTIIDQGPTPLYCSEECQLADLCKRPRDIPIQSPTTSTSESEQSPVESSYDKLARMYNFPPLPPPPPVIDATEDIKPTYEYTSGIMMAGKLIDSLCTKPSKHTGPYRPAPERKVVPGWNDGSNAWRASVYSFASPKSAQDPFQEIKQKAYGSPATSSYRRPTKVYSSCSLPAVSTVNVSAHSASDDLIHKFSETFARRSESRISMHNPTPSRSSSSTVGPSSPTSTRSVPLSPKRERSLVAKGAEGRLCVPEGVTLKVRTTSSSSVCSSGNTASSRSRSVRSPLSATSVSSEDDEEAVMYPFSRPKVETRSWSYDNLKTYPIMQLPPKKIKKTERQLIDGVEQDVEVEVEVYEERKRLFLFAPSTRVTV</sequence>
<dbReference type="EMBL" id="NHTK01005277">
    <property type="protein sequence ID" value="PPQ81460.1"/>
    <property type="molecule type" value="Genomic_DNA"/>
</dbReference>
<protein>
    <submittedName>
        <fullName evidence="2">Uncharacterized protein</fullName>
    </submittedName>
</protein>
<feature type="compositionally biased region" description="Low complexity" evidence="1">
    <location>
        <begin position="307"/>
        <end position="329"/>
    </location>
</feature>
<feature type="compositionally biased region" description="Low complexity" evidence="1">
    <location>
        <begin position="255"/>
        <end position="279"/>
    </location>
</feature>
<keyword evidence="3" id="KW-1185">Reference proteome</keyword>
<evidence type="ECO:0000256" key="1">
    <source>
        <dbReference type="SAM" id="MobiDB-lite"/>
    </source>
</evidence>
<feature type="region of interest" description="Disordered" evidence="1">
    <location>
        <begin position="75"/>
        <end position="97"/>
    </location>
</feature>
<evidence type="ECO:0000313" key="3">
    <source>
        <dbReference type="Proteomes" id="UP000284842"/>
    </source>
</evidence>
<feature type="compositionally biased region" description="Low complexity" evidence="1">
    <location>
        <begin position="76"/>
        <end position="95"/>
    </location>
</feature>
<name>A0A409WSG6_9AGAR</name>
<feature type="region of interest" description="Disordered" evidence="1">
    <location>
        <begin position="247"/>
        <end position="282"/>
    </location>
</feature>
<comment type="caution">
    <text evidence="2">The sequence shown here is derived from an EMBL/GenBank/DDBJ whole genome shotgun (WGS) entry which is preliminary data.</text>
</comment>
<feature type="region of interest" description="Disordered" evidence="1">
    <location>
        <begin position="307"/>
        <end position="337"/>
    </location>
</feature>
<evidence type="ECO:0000313" key="2">
    <source>
        <dbReference type="EMBL" id="PPQ81460.1"/>
    </source>
</evidence>
<gene>
    <name evidence="2" type="ORF">CVT24_001449</name>
</gene>
<organism evidence="2 3">
    <name type="scientific">Panaeolus cyanescens</name>
    <dbReference type="NCBI Taxonomy" id="181874"/>
    <lineage>
        <taxon>Eukaryota</taxon>
        <taxon>Fungi</taxon>
        <taxon>Dikarya</taxon>
        <taxon>Basidiomycota</taxon>
        <taxon>Agaricomycotina</taxon>
        <taxon>Agaricomycetes</taxon>
        <taxon>Agaricomycetidae</taxon>
        <taxon>Agaricales</taxon>
        <taxon>Agaricineae</taxon>
        <taxon>Galeropsidaceae</taxon>
        <taxon>Panaeolus</taxon>
    </lineage>
</organism>
<proteinExistence type="predicted"/>
<dbReference type="AlphaFoldDB" id="A0A409WSG6"/>
<reference evidence="2 3" key="1">
    <citation type="journal article" date="2018" name="Evol. Lett.">
        <title>Horizontal gene cluster transfer increased hallucinogenic mushroom diversity.</title>
        <authorList>
            <person name="Reynolds H.T."/>
            <person name="Vijayakumar V."/>
            <person name="Gluck-Thaler E."/>
            <person name="Korotkin H.B."/>
            <person name="Matheny P.B."/>
            <person name="Slot J.C."/>
        </authorList>
    </citation>
    <scope>NUCLEOTIDE SEQUENCE [LARGE SCALE GENOMIC DNA]</scope>
    <source>
        <strain evidence="2 3">2629</strain>
    </source>
</reference>